<keyword evidence="5" id="KW-1185">Reference proteome</keyword>
<dbReference type="Pfam" id="PF02074">
    <property type="entry name" value="Peptidase_M32"/>
    <property type="match status" value="1"/>
</dbReference>
<dbReference type="SUPFAM" id="SSF55486">
    <property type="entry name" value="Metalloproteases ('zincins'), catalytic domain"/>
    <property type="match status" value="1"/>
</dbReference>
<comment type="caution">
    <text evidence="4">The sequence shown here is derived from an EMBL/GenBank/DDBJ whole genome shotgun (WGS) entry which is preliminary data.</text>
</comment>
<dbReference type="PANTHER" id="PTHR34217">
    <property type="entry name" value="METAL-DEPENDENT CARBOXYPEPTIDASE"/>
    <property type="match status" value="1"/>
</dbReference>
<dbReference type="CDD" id="cd06460">
    <property type="entry name" value="M32_Taq"/>
    <property type="match status" value="1"/>
</dbReference>
<gene>
    <name evidence="4" type="ORF">GCM10017083_37870</name>
</gene>
<keyword evidence="2" id="KW-0862">Zinc</keyword>
<feature type="binding site" evidence="2">
    <location>
        <position position="298"/>
    </location>
    <ligand>
        <name>Zn(2+)</name>
        <dbReference type="ChEBI" id="CHEBI:29105"/>
        <note>catalytic</note>
    </ligand>
</feature>
<evidence type="ECO:0000313" key="4">
    <source>
        <dbReference type="EMBL" id="GHD57011.1"/>
    </source>
</evidence>
<comment type="function">
    <text evidence="1">Broad specificity carboxypetidase that releases amino acids sequentially from the C-terminus, including neutral, aromatic, polar and basic residues.</text>
</comment>
<sequence length="501" mass="53196">MTAASATPAADALEARFRRLSAIEGALGVLSWDRLVMMPPGGGDARAEQSATLGVLAHEILTAPEVGDLLEAAAAEPLAGWRAANLREMKRRHAHATALSSALVDAMARASAKSETAWRAARAESSFAGVRGPLGEVLRLTREAASAKAEVLGLEPYAALLDQYEPGGSVARIEGLFAELEAALPPILEAVLERQARAGDPEMPTGPFPVPAQRGLARDIMATLGFDFTHGRLDETLHPFCGGVPDDVRVTTRFSESGFVSGVMGVIHETGHALYERGLPAEWRGLPVGEARGMVLHESQSLLMEMQACRSPEFLAHLSGMARAAFGGDGSAWDPSNLRRIYTHVERGFIRVEADEVTYPLHVILRTRLERALLAGDLAVGDLPGAWNAGMRDLLGVTPPDDTRGCLQDIHWYDGAVGYFPTYTLGALAAAQLFAAATAADPAIVEAIGRGDFTRLLAWLRPNVHGKASSATTDEILTAATGAPLGAGAFLAHLKRRYLDG</sequence>
<dbReference type="GO" id="GO:0006508">
    <property type="term" value="P:proteolysis"/>
    <property type="evidence" value="ECO:0007669"/>
    <property type="project" value="UniProtKB-UniRule"/>
</dbReference>
<dbReference type="EMBL" id="BMZS01000009">
    <property type="protein sequence ID" value="GHD57011.1"/>
    <property type="molecule type" value="Genomic_DNA"/>
</dbReference>
<keyword evidence="1 4" id="KW-0121">Carboxypeptidase</keyword>
<comment type="cofactor">
    <cofactor evidence="2">
        <name>Zn(2+)</name>
        <dbReference type="ChEBI" id="CHEBI:29105"/>
    </cofactor>
    <text evidence="2">Binds 1 zinc ion per subunit.</text>
</comment>
<dbReference type="PROSITE" id="PS52034">
    <property type="entry name" value="PEPTIDASE_M32"/>
    <property type="match status" value="1"/>
</dbReference>
<feature type="binding site" evidence="2">
    <location>
        <position position="272"/>
    </location>
    <ligand>
        <name>Zn(2+)</name>
        <dbReference type="ChEBI" id="CHEBI:29105"/>
        <note>catalytic</note>
    </ligand>
</feature>
<comment type="similarity">
    <text evidence="1">Belongs to the peptidase M32 family.</text>
</comment>
<keyword evidence="1" id="KW-0378">Hydrolase</keyword>
<evidence type="ECO:0000256" key="3">
    <source>
        <dbReference type="PIRSR" id="PIRSR006615-2"/>
    </source>
</evidence>
<reference evidence="4" key="1">
    <citation type="journal article" date="2014" name="Int. J. Syst. Evol. Microbiol.">
        <title>Complete genome sequence of Corynebacterium casei LMG S-19264T (=DSM 44701T), isolated from a smear-ripened cheese.</title>
        <authorList>
            <consortium name="US DOE Joint Genome Institute (JGI-PGF)"/>
            <person name="Walter F."/>
            <person name="Albersmeier A."/>
            <person name="Kalinowski J."/>
            <person name="Ruckert C."/>
        </authorList>
    </citation>
    <scope>NUCLEOTIDE SEQUENCE</scope>
    <source>
        <strain evidence="4">KCTC 42651</strain>
    </source>
</reference>
<accession>A0A918XUE6</accession>
<evidence type="ECO:0000256" key="2">
    <source>
        <dbReference type="PIRSR" id="PIRSR006615-1"/>
    </source>
</evidence>
<dbReference type="RefSeq" id="WP_189992539.1">
    <property type="nucleotide sequence ID" value="NZ_BMZS01000009.1"/>
</dbReference>
<dbReference type="EC" id="3.4.17.19" evidence="1"/>
<reference evidence="4" key="2">
    <citation type="submission" date="2020-09" db="EMBL/GenBank/DDBJ databases">
        <authorList>
            <person name="Sun Q."/>
            <person name="Kim S."/>
        </authorList>
    </citation>
    <scope>NUCLEOTIDE SEQUENCE</scope>
    <source>
        <strain evidence="4">KCTC 42651</strain>
    </source>
</reference>
<protein>
    <recommendedName>
        <fullName evidence="1">Metal-dependent carboxypeptidase</fullName>
        <ecNumber evidence="1">3.4.17.19</ecNumber>
    </recommendedName>
</protein>
<evidence type="ECO:0000313" key="5">
    <source>
        <dbReference type="Proteomes" id="UP000630353"/>
    </source>
</evidence>
<dbReference type="InterPro" id="IPR001333">
    <property type="entry name" value="Peptidase_M32_Taq"/>
</dbReference>
<dbReference type="PIRSF" id="PIRSF006615">
    <property type="entry name" value="Zn_crbxpep_Taq"/>
    <property type="match status" value="1"/>
</dbReference>
<dbReference type="Proteomes" id="UP000630353">
    <property type="component" value="Unassembled WGS sequence"/>
</dbReference>
<keyword evidence="1 2" id="KW-0479">Metal-binding</keyword>
<feature type="active site" description="Proton donor/acceptor" evidence="3">
    <location>
        <position position="269"/>
    </location>
</feature>
<name>A0A918XUE6_9PROT</name>
<dbReference type="AlphaFoldDB" id="A0A918XUE6"/>
<dbReference type="PRINTS" id="PR00998">
    <property type="entry name" value="CRBOXYPTASET"/>
</dbReference>
<dbReference type="PANTHER" id="PTHR34217:SF1">
    <property type="entry name" value="CARBOXYPEPTIDASE 1"/>
    <property type="match status" value="1"/>
</dbReference>
<organism evidence="4 5">
    <name type="scientific">Thalassobaculum fulvum</name>
    <dbReference type="NCBI Taxonomy" id="1633335"/>
    <lineage>
        <taxon>Bacteria</taxon>
        <taxon>Pseudomonadati</taxon>
        <taxon>Pseudomonadota</taxon>
        <taxon>Alphaproteobacteria</taxon>
        <taxon>Rhodospirillales</taxon>
        <taxon>Thalassobaculaceae</taxon>
        <taxon>Thalassobaculum</taxon>
    </lineage>
</organism>
<evidence type="ECO:0000256" key="1">
    <source>
        <dbReference type="PIRNR" id="PIRNR006615"/>
    </source>
</evidence>
<feature type="binding site" evidence="2">
    <location>
        <position position="268"/>
    </location>
    <ligand>
        <name>Zn(2+)</name>
        <dbReference type="ChEBI" id="CHEBI:29105"/>
        <note>catalytic</note>
    </ligand>
</feature>
<dbReference type="GO" id="GO:0046872">
    <property type="term" value="F:metal ion binding"/>
    <property type="evidence" value="ECO:0007669"/>
    <property type="project" value="UniProtKB-KW"/>
</dbReference>
<dbReference type="GO" id="GO:0004181">
    <property type="term" value="F:metallocarboxypeptidase activity"/>
    <property type="evidence" value="ECO:0007669"/>
    <property type="project" value="UniProtKB-UniRule"/>
</dbReference>
<keyword evidence="1" id="KW-0482">Metalloprotease</keyword>
<dbReference type="Gene3D" id="1.10.1370.30">
    <property type="match status" value="1"/>
</dbReference>
<comment type="catalytic activity">
    <reaction evidence="1">
        <text>Release of a C-terminal amino acid with broad specificity, except for -Pro.</text>
        <dbReference type="EC" id="3.4.17.19"/>
    </reaction>
</comment>
<proteinExistence type="inferred from homology"/>
<keyword evidence="1" id="KW-0645">Protease</keyword>